<gene>
    <name evidence="7" type="primary">xkdM</name>
    <name evidence="4" type="ORF">B0H41_000212</name>
    <name evidence="6" type="ORF">BCD95_002170</name>
    <name evidence="7" type="ORF">CLBCK_37410</name>
    <name evidence="5" type="ORF">DFH45_003801</name>
    <name evidence="3" type="ORF">HF849_17510</name>
    <name evidence="2" type="ORF">IS491_14400</name>
    <name evidence="1" type="ORF">LF65_03883</name>
</gene>
<dbReference type="STRING" id="1520.LF65_03883"/>
<accession>A0A0B5QDW3</accession>
<organism evidence="1 8">
    <name type="scientific">Clostridium beijerinckii</name>
    <name type="common">Clostridium MP</name>
    <dbReference type="NCBI Taxonomy" id="1520"/>
    <lineage>
        <taxon>Bacteria</taxon>
        <taxon>Bacillati</taxon>
        <taxon>Bacillota</taxon>
        <taxon>Clostridia</taxon>
        <taxon>Eubacteriales</taxon>
        <taxon>Clostridiaceae</taxon>
        <taxon>Clostridium</taxon>
    </lineage>
</organism>
<dbReference type="EMBL" id="JADOEF010000001">
    <property type="protein sequence ID" value="MBF7809837.1"/>
    <property type="molecule type" value="Genomic_DNA"/>
</dbReference>
<dbReference type="Proteomes" id="UP000190973">
    <property type="component" value="Unassembled WGS sequence"/>
</dbReference>
<evidence type="ECO:0000313" key="5">
    <source>
        <dbReference type="EMBL" id="NRV10838.1"/>
    </source>
</evidence>
<dbReference type="EMBL" id="JABTDW010000001">
    <property type="protein sequence ID" value="NSB13911.1"/>
    <property type="molecule type" value="Genomic_DNA"/>
</dbReference>
<dbReference type="Proteomes" id="UP001193748">
    <property type="component" value="Unassembled WGS sequence"/>
</dbReference>
<evidence type="ECO:0000313" key="9">
    <source>
        <dbReference type="Proteomes" id="UP000190973"/>
    </source>
</evidence>
<dbReference type="InterPro" id="IPR038628">
    <property type="entry name" value="XkdM-like_sf"/>
</dbReference>
<evidence type="ECO:0000313" key="3">
    <source>
        <dbReference type="EMBL" id="NMF06515.1"/>
    </source>
</evidence>
<dbReference type="EMBL" id="LZZI01000086">
    <property type="protein sequence ID" value="OOM58946.1"/>
    <property type="molecule type" value="Genomic_DNA"/>
</dbReference>
<dbReference type="Proteomes" id="UP000822184">
    <property type="component" value="Unassembled WGS sequence"/>
</dbReference>
<reference evidence="5" key="5">
    <citation type="submission" date="2020-05" db="EMBL/GenBank/DDBJ databases">
        <title>Genomic insights into acetone-butanol-ethanol (ABE) fermentation by sequencing solventogenic clostridia strains.</title>
        <authorList>
            <person name="Brown S."/>
        </authorList>
    </citation>
    <scope>NUCLEOTIDE SEQUENCE</scope>
    <source>
        <strain evidence="6">DJ123</strain>
        <strain evidence="5">DJ126</strain>
    </source>
</reference>
<dbReference type="Gene3D" id="2.30.110.40">
    <property type="entry name" value="Phage tail tube protein"/>
    <property type="match status" value="1"/>
</dbReference>
<dbReference type="AlphaFoldDB" id="A0A0B5QDW3"/>
<reference evidence="4" key="6">
    <citation type="submission" date="2020-05" db="EMBL/GenBank/DDBJ databases">
        <authorList>
            <person name="Brown S."/>
            <person name="Huntemann M."/>
            <person name="Clum A."/>
            <person name="Spunde A."/>
            <person name="Palaniappan K."/>
            <person name="Ritter S."/>
            <person name="Mikhailova N."/>
            <person name="Chen I.-M."/>
            <person name="Stamatis D."/>
            <person name="Reddy T."/>
            <person name="O'Malley R."/>
            <person name="Daum C."/>
            <person name="Shapiro N."/>
            <person name="Ivanova N."/>
            <person name="Kyrpides N."/>
            <person name="Woyke T."/>
        </authorList>
    </citation>
    <scope>NUCLEOTIDE SEQUENCE</scope>
    <source>
        <strain evidence="4">DJ080</strain>
    </source>
</reference>
<dbReference type="OrthoDB" id="1697482at2"/>
<reference evidence="8" key="1">
    <citation type="submission" date="2014-12" db="EMBL/GenBank/DDBJ databases">
        <title>Genome sequence of Clostridium beijerinckii strain 59B.</title>
        <authorList>
            <person name="Little G.T."/>
            <person name="Minton N.P."/>
        </authorList>
    </citation>
    <scope>NUCLEOTIDE SEQUENCE [LARGE SCALE GENOMIC DNA]</scope>
    <source>
        <strain evidence="8">59B</strain>
    </source>
</reference>
<dbReference type="OMA" id="GTMSGYK"/>
<keyword evidence="4" id="KW-0328">Glycosyltransferase</keyword>
<evidence type="ECO:0000313" key="2">
    <source>
        <dbReference type="EMBL" id="MBF7809837.1"/>
    </source>
</evidence>
<dbReference type="InterPro" id="IPR018989">
    <property type="entry name" value="DUF2001"/>
</dbReference>
<evidence type="ECO:0000313" key="7">
    <source>
        <dbReference type="EMBL" id="OOM58946.1"/>
    </source>
</evidence>
<proteinExistence type="predicted"/>
<sequence>MPQAKDIINGTWGEVWINGEYVSEVSALQAKVTLTKVDVNFTRDLWKRSKVTGIEGKGTLKLHHISSRMAILMKDNIKQGKQTVCTIISKLADPDSVGAERVVLKDVTFDELTLADWEVKKNVEDTIAFTFSGYDFLDLIEPQ</sequence>
<dbReference type="SUPFAM" id="SSF69279">
    <property type="entry name" value="Phage tail proteins"/>
    <property type="match status" value="1"/>
</dbReference>
<reference evidence="4" key="8">
    <citation type="journal article" date="2022" name="Nat. Biotechnol.">
        <title>Carbon-negative production of acetone and isopropanol by gas fermentation at industrial pilot scale.</title>
        <authorList>
            <person name="Liew F.E."/>
            <person name="Nogle R."/>
            <person name="Abdalla T."/>
            <person name="Rasor B.J."/>
            <person name="Canter C."/>
            <person name="Jensen R.O."/>
            <person name="Wang L."/>
            <person name="Strutz J."/>
            <person name="Chirania P."/>
            <person name="De Tissera S."/>
            <person name="Mueller A.P."/>
            <person name="Ruan Z."/>
            <person name="Gao A."/>
            <person name="Tran L."/>
            <person name="Engle N.L."/>
            <person name="Bromley J.C."/>
            <person name="Daniell J."/>
            <person name="Conrado R."/>
            <person name="Tschaplinski T.J."/>
            <person name="Giannone R.J."/>
            <person name="Hettich R.L."/>
            <person name="Karim A.S."/>
            <person name="Simpson S.D."/>
            <person name="Brown S.D."/>
            <person name="Leang C."/>
            <person name="Jewett M.C."/>
            <person name="Kopke M."/>
        </authorList>
    </citation>
    <scope>NUCLEOTIDE SEQUENCE</scope>
    <source>
        <strain evidence="4">DJ080</strain>
    </source>
</reference>
<dbReference type="Proteomes" id="UP000031866">
    <property type="component" value="Chromosome"/>
</dbReference>
<reference evidence="2" key="7">
    <citation type="submission" date="2020-11" db="EMBL/GenBank/DDBJ databases">
        <authorList>
            <person name="Thieme N."/>
            <person name="Liebl W."/>
            <person name="Zverlov V."/>
        </authorList>
    </citation>
    <scope>NUCLEOTIDE SEQUENCE</scope>
    <source>
        <strain evidence="2">NT08</strain>
    </source>
</reference>
<reference evidence="7 9" key="3">
    <citation type="submission" date="2016-05" db="EMBL/GenBank/DDBJ databases">
        <title>Microbial solvent formation.</title>
        <authorList>
            <person name="Poehlein A."/>
            <person name="Montoya Solano J.D."/>
            <person name="Flitsch S."/>
            <person name="Krabben P."/>
            <person name="Duerre P."/>
            <person name="Daniel R."/>
        </authorList>
    </citation>
    <scope>NUCLEOTIDE SEQUENCE [LARGE SCALE GENOMIC DNA]</scope>
    <source>
        <strain evidence="7 9">DSM 53</strain>
    </source>
</reference>
<name>A0A0B5QDW3_CLOBE</name>
<dbReference type="EMBL" id="CP010086">
    <property type="protein sequence ID" value="AJH00435.1"/>
    <property type="molecule type" value="Genomic_DNA"/>
</dbReference>
<dbReference type="EMBL" id="JABSXK010000001">
    <property type="protein sequence ID" value="NRV10838.1"/>
    <property type="molecule type" value="Genomic_DNA"/>
</dbReference>
<dbReference type="RefSeq" id="WP_012059574.1">
    <property type="nucleotide sequence ID" value="NZ_CP010086.2"/>
</dbReference>
<dbReference type="EMBL" id="JABSWW010000001">
    <property type="protein sequence ID" value="NRT86533.1"/>
    <property type="molecule type" value="Genomic_DNA"/>
</dbReference>
<evidence type="ECO:0000313" key="1">
    <source>
        <dbReference type="EMBL" id="AJH00435.1"/>
    </source>
</evidence>
<evidence type="ECO:0000313" key="10">
    <source>
        <dbReference type="Proteomes" id="UP000587880"/>
    </source>
</evidence>
<reference evidence="3 10" key="4">
    <citation type="submission" date="2020-04" db="EMBL/GenBank/DDBJ databases">
        <authorList>
            <person name="Hitch T.C.A."/>
            <person name="Wylensek D."/>
            <person name="Clavel T."/>
        </authorList>
    </citation>
    <scope>NUCLEOTIDE SEQUENCE [LARGE SCALE GENOMIC DNA]</scope>
    <source>
        <strain evidence="3 10">WB01_NA02</strain>
    </source>
</reference>
<dbReference type="Proteomes" id="UP000631418">
    <property type="component" value="Unassembled WGS sequence"/>
</dbReference>
<protein>
    <submittedName>
        <fullName evidence="1">Phage portal protein</fullName>
    </submittedName>
    <submittedName>
        <fullName evidence="2">Phage tail tube protein</fullName>
    </submittedName>
    <submittedName>
        <fullName evidence="7">Phage-like element PBSX protein XkdM</fullName>
    </submittedName>
    <submittedName>
        <fullName evidence="4">Pyrimidine operon attenuation protein/uracil phosphoribosyltransferase</fullName>
    </submittedName>
</protein>
<evidence type="ECO:0000313" key="8">
    <source>
        <dbReference type="Proteomes" id="UP000031866"/>
    </source>
</evidence>
<reference evidence="1" key="2">
    <citation type="submission" date="2016-02" db="EMBL/GenBank/DDBJ databases">
        <title>Genome sequence of Clostridium beijerinckii strain 59B.</title>
        <authorList>
            <person name="Little G.T."/>
            <person name="Minton N.P."/>
        </authorList>
    </citation>
    <scope>NUCLEOTIDE SEQUENCE</scope>
    <source>
        <strain evidence="1">NCIMB 14988</strain>
    </source>
</reference>
<dbReference type="KEGG" id="cbei:LF65_03883"/>
<dbReference type="Proteomes" id="UP000587880">
    <property type="component" value="Unassembled WGS sequence"/>
</dbReference>
<dbReference type="GO" id="GO:0016757">
    <property type="term" value="F:glycosyltransferase activity"/>
    <property type="evidence" value="ECO:0007669"/>
    <property type="project" value="UniProtKB-KW"/>
</dbReference>
<dbReference type="Pfam" id="PF09393">
    <property type="entry name" value="DUF2001"/>
    <property type="match status" value="1"/>
</dbReference>
<evidence type="ECO:0000313" key="6">
    <source>
        <dbReference type="EMBL" id="NSB13911.1"/>
    </source>
</evidence>
<keyword evidence="4" id="KW-0808">Transferase</keyword>
<dbReference type="EMBL" id="JABAGD010000035">
    <property type="protein sequence ID" value="NMF06515.1"/>
    <property type="molecule type" value="Genomic_DNA"/>
</dbReference>
<evidence type="ECO:0000313" key="4">
    <source>
        <dbReference type="EMBL" id="NRT86533.1"/>
    </source>
</evidence>
<dbReference type="Proteomes" id="UP000821656">
    <property type="component" value="Unassembled WGS sequence"/>
</dbReference>